<name>A0A410RSE4_CORCK</name>
<accession>A0A410RSE4</accession>
<evidence type="ECO:0000313" key="2">
    <source>
        <dbReference type="Proteomes" id="UP000288758"/>
    </source>
</evidence>
<dbReference type="EMBL" id="CP034669">
    <property type="protein sequence ID" value="QAT84844.1"/>
    <property type="molecule type" value="Genomic_DNA"/>
</dbReference>
<organism evidence="1 2">
    <name type="scientific">Corallococcus coralloides</name>
    <name type="common">Myxococcus coralloides</name>
    <dbReference type="NCBI Taxonomy" id="184914"/>
    <lineage>
        <taxon>Bacteria</taxon>
        <taxon>Pseudomonadati</taxon>
        <taxon>Myxococcota</taxon>
        <taxon>Myxococcia</taxon>
        <taxon>Myxococcales</taxon>
        <taxon>Cystobacterineae</taxon>
        <taxon>Myxococcaceae</taxon>
        <taxon>Corallococcus</taxon>
    </lineage>
</organism>
<sequence>MRFLGLGLYLETGKDVAAEAAASWGTSDEAKTFMRASAQSWADAHVAVGEAPDVARGMAERTAAFYTGG</sequence>
<gene>
    <name evidence="1" type="ORF">EJ065_3281</name>
</gene>
<evidence type="ECO:0000313" key="1">
    <source>
        <dbReference type="EMBL" id="QAT84844.1"/>
    </source>
</evidence>
<dbReference type="Proteomes" id="UP000288758">
    <property type="component" value="Chromosome"/>
</dbReference>
<dbReference type="AlphaFoldDB" id="A0A410RSE4"/>
<protein>
    <submittedName>
        <fullName evidence="1">Aha1 domain-containing protein</fullName>
    </submittedName>
</protein>
<proteinExistence type="predicted"/>
<dbReference type="RefSeq" id="WP_205694816.1">
    <property type="nucleotide sequence ID" value="NZ_CP034669.1"/>
</dbReference>
<reference evidence="1 2" key="1">
    <citation type="submission" date="2018-12" db="EMBL/GenBank/DDBJ databases">
        <title>Complete Genome Sequence of the Corallopyronin A producing Myxobacterium Corallococcus coralloides B035.</title>
        <authorList>
            <person name="Bouhired S.M."/>
            <person name="Rupp O."/>
            <person name="Blom J."/>
            <person name="Schaeberle T.F."/>
            <person name="Kehraus S."/>
            <person name="Schiefer A."/>
            <person name="Pfarr K."/>
            <person name="Goesmann A."/>
            <person name="Hoerauf A."/>
            <person name="Koenig G.M."/>
        </authorList>
    </citation>
    <scope>NUCLEOTIDE SEQUENCE [LARGE SCALE GENOMIC DNA]</scope>
    <source>
        <strain evidence="1 2">B035</strain>
    </source>
</reference>